<dbReference type="AlphaFoldDB" id="A0A8X6G8Y9"/>
<comment type="caution">
    <text evidence="1">The sequence shown here is derived from an EMBL/GenBank/DDBJ whole genome shotgun (WGS) entry which is preliminary data.</text>
</comment>
<evidence type="ECO:0000313" key="2">
    <source>
        <dbReference type="Proteomes" id="UP000887116"/>
    </source>
</evidence>
<proteinExistence type="predicted"/>
<accession>A0A8X6G8Y9</accession>
<name>A0A8X6G8Y9_TRICU</name>
<organism evidence="1 2">
    <name type="scientific">Trichonephila clavata</name>
    <name type="common">Joro spider</name>
    <name type="synonym">Nephila clavata</name>
    <dbReference type="NCBI Taxonomy" id="2740835"/>
    <lineage>
        <taxon>Eukaryota</taxon>
        <taxon>Metazoa</taxon>
        <taxon>Ecdysozoa</taxon>
        <taxon>Arthropoda</taxon>
        <taxon>Chelicerata</taxon>
        <taxon>Arachnida</taxon>
        <taxon>Araneae</taxon>
        <taxon>Araneomorphae</taxon>
        <taxon>Entelegynae</taxon>
        <taxon>Araneoidea</taxon>
        <taxon>Nephilidae</taxon>
        <taxon>Trichonephila</taxon>
    </lineage>
</organism>
<gene>
    <name evidence="1" type="ORF">TNCT_73121</name>
</gene>
<evidence type="ECO:0000313" key="1">
    <source>
        <dbReference type="EMBL" id="GFQ98228.1"/>
    </source>
</evidence>
<dbReference type="EMBL" id="BMAO01024861">
    <property type="protein sequence ID" value="GFQ98228.1"/>
    <property type="molecule type" value="Genomic_DNA"/>
</dbReference>
<dbReference type="Proteomes" id="UP000887116">
    <property type="component" value="Unassembled WGS sequence"/>
</dbReference>
<protein>
    <recommendedName>
        <fullName evidence="3">Transposase</fullName>
    </recommendedName>
</protein>
<sequence>MLHVYREKCLSRKAVYNWGKKFPQSPSKIVDEDQSSHPLLITTKPTEKQVEESMRTDQRGKIDSFATAIRCSYDLAYSIMYDRLNFRKAYPL</sequence>
<evidence type="ECO:0008006" key="3">
    <source>
        <dbReference type="Google" id="ProtNLM"/>
    </source>
</evidence>
<keyword evidence="2" id="KW-1185">Reference proteome</keyword>
<reference evidence="1" key="1">
    <citation type="submission" date="2020-07" db="EMBL/GenBank/DDBJ databases">
        <title>Multicomponent nature underlies the extraordinary mechanical properties of spider dragline silk.</title>
        <authorList>
            <person name="Kono N."/>
            <person name="Nakamura H."/>
            <person name="Mori M."/>
            <person name="Yoshida Y."/>
            <person name="Ohtoshi R."/>
            <person name="Malay A.D."/>
            <person name="Moran D.A.P."/>
            <person name="Tomita M."/>
            <person name="Numata K."/>
            <person name="Arakawa K."/>
        </authorList>
    </citation>
    <scope>NUCLEOTIDE SEQUENCE</scope>
</reference>